<accession>W2YV16</accession>
<dbReference type="Proteomes" id="UP000018948">
    <property type="component" value="Unassembled WGS sequence"/>
</dbReference>
<dbReference type="OrthoDB" id="126233at2759"/>
<sequence length="337" mass="37355">MNPNDPDATSFFCFDRVDDHALAELDVGNRQEAWECALRLAMTAVLGPRAINEKKFTAWYTELVALGLEWDLSAMTVSMLTSKNQKTLDCVCTILRARTTTRHELSRLLGSLRRVCSCIRPAKPFFQRSPGNRTITLTRDAELDLTWFEHILRFSRLRGVPLEFFSDLPNPNVHVPVSVGKAYAASWSLFSNTPLQMPLDGNMSKHGDNGKTSVNCWDDLHGCQKPFPKHNLFNWCCLPSLGGHPFPRALNTLDQNPPFAPSLAMSSGIIASSPDLNLLSPLDTSPRLKGSGGVVLTHVPGPQQMLDWTAKKSTTRSPTPPHSWGCAAGFLRSSKKR</sequence>
<comment type="caution">
    <text evidence="1">The sequence shown here is derived from an EMBL/GenBank/DDBJ whole genome shotgun (WGS) entry which is preliminary data.</text>
</comment>
<evidence type="ECO:0000313" key="1">
    <source>
        <dbReference type="EMBL" id="ETP38997.1"/>
    </source>
</evidence>
<organism evidence="1 2">
    <name type="scientific">Phytophthora nicotianae P10297</name>
    <dbReference type="NCBI Taxonomy" id="1317064"/>
    <lineage>
        <taxon>Eukaryota</taxon>
        <taxon>Sar</taxon>
        <taxon>Stramenopiles</taxon>
        <taxon>Oomycota</taxon>
        <taxon>Peronosporomycetes</taxon>
        <taxon>Peronosporales</taxon>
        <taxon>Peronosporaceae</taxon>
        <taxon>Phytophthora</taxon>
    </lineage>
</organism>
<name>W2YV16_PHYNI</name>
<evidence type="ECO:0000313" key="2">
    <source>
        <dbReference type="Proteomes" id="UP000018948"/>
    </source>
</evidence>
<protein>
    <submittedName>
        <fullName evidence="1">Uncharacterized protein</fullName>
    </submittedName>
</protein>
<gene>
    <name evidence="1" type="ORF">F442_13507</name>
</gene>
<dbReference type="EMBL" id="ANIY01002841">
    <property type="protein sequence ID" value="ETP38997.1"/>
    <property type="molecule type" value="Genomic_DNA"/>
</dbReference>
<proteinExistence type="predicted"/>
<reference evidence="1 2" key="1">
    <citation type="submission" date="2013-11" db="EMBL/GenBank/DDBJ databases">
        <title>The Genome Sequence of Phytophthora parasitica P10297.</title>
        <authorList>
            <consortium name="The Broad Institute Genomics Platform"/>
            <person name="Russ C."/>
            <person name="Tyler B."/>
            <person name="Panabieres F."/>
            <person name="Shan W."/>
            <person name="Tripathy S."/>
            <person name="Grunwald N."/>
            <person name="Machado M."/>
            <person name="Johnson C.S."/>
            <person name="Walker B."/>
            <person name="Young S.K."/>
            <person name="Zeng Q."/>
            <person name="Gargeya S."/>
            <person name="Fitzgerald M."/>
            <person name="Haas B."/>
            <person name="Abouelleil A."/>
            <person name="Allen A.W."/>
            <person name="Alvarado L."/>
            <person name="Arachchi H.M."/>
            <person name="Berlin A.M."/>
            <person name="Chapman S.B."/>
            <person name="Gainer-Dewar J."/>
            <person name="Goldberg J."/>
            <person name="Griggs A."/>
            <person name="Gujja S."/>
            <person name="Hansen M."/>
            <person name="Howarth C."/>
            <person name="Imamovic A."/>
            <person name="Ireland A."/>
            <person name="Larimer J."/>
            <person name="McCowan C."/>
            <person name="Murphy C."/>
            <person name="Pearson M."/>
            <person name="Poon T.W."/>
            <person name="Priest M."/>
            <person name="Roberts A."/>
            <person name="Saif S."/>
            <person name="Shea T."/>
            <person name="Sisk P."/>
            <person name="Sykes S."/>
            <person name="Wortman J."/>
            <person name="Nusbaum C."/>
            <person name="Birren B."/>
        </authorList>
    </citation>
    <scope>NUCLEOTIDE SEQUENCE [LARGE SCALE GENOMIC DNA]</scope>
    <source>
        <strain evidence="1 2">P10297</strain>
    </source>
</reference>
<dbReference type="AlphaFoldDB" id="W2YV16"/>